<dbReference type="RefSeq" id="WP_091596119.1">
    <property type="nucleotide sequence ID" value="NZ_FNEE01000012.1"/>
</dbReference>
<dbReference type="InterPro" id="IPR035906">
    <property type="entry name" value="MetI-like_sf"/>
</dbReference>
<evidence type="ECO:0000313" key="9">
    <source>
        <dbReference type="EMBL" id="SDK19287.1"/>
    </source>
</evidence>
<protein>
    <submittedName>
        <fullName evidence="9">NitT/TauT family transport system permease protein</fullName>
    </submittedName>
</protein>
<keyword evidence="10" id="KW-1185">Reference proteome</keyword>
<feature type="domain" description="ABC transmembrane type-1" evidence="8">
    <location>
        <begin position="56"/>
        <end position="236"/>
    </location>
</feature>
<keyword evidence="4 7" id="KW-0812">Transmembrane</keyword>
<dbReference type="PANTHER" id="PTHR30151:SF0">
    <property type="entry name" value="ABC TRANSPORTER PERMEASE PROTEIN MJ0413-RELATED"/>
    <property type="match status" value="1"/>
</dbReference>
<dbReference type="PANTHER" id="PTHR30151">
    <property type="entry name" value="ALKANE SULFONATE ABC TRANSPORTER-RELATED, MEMBRANE SUBUNIT"/>
    <property type="match status" value="1"/>
</dbReference>
<dbReference type="SUPFAM" id="SSF161098">
    <property type="entry name" value="MetI-like"/>
    <property type="match status" value="1"/>
</dbReference>
<evidence type="ECO:0000259" key="8">
    <source>
        <dbReference type="PROSITE" id="PS50928"/>
    </source>
</evidence>
<accession>A0A1G8ZWE7</accession>
<comment type="subcellular location">
    <subcellularLocation>
        <location evidence="1 7">Cell membrane</location>
        <topology evidence="1 7">Multi-pass membrane protein</topology>
    </subcellularLocation>
</comment>
<keyword evidence="2 7" id="KW-0813">Transport</keyword>
<feature type="transmembrane region" description="Helical" evidence="7">
    <location>
        <begin position="218"/>
        <end position="236"/>
    </location>
</feature>
<dbReference type="InterPro" id="IPR000515">
    <property type="entry name" value="MetI-like"/>
</dbReference>
<evidence type="ECO:0000256" key="3">
    <source>
        <dbReference type="ARBA" id="ARBA00022475"/>
    </source>
</evidence>
<organism evidence="9 10">
    <name type="scientific">Mesorhizobium muleiense</name>
    <dbReference type="NCBI Taxonomy" id="1004279"/>
    <lineage>
        <taxon>Bacteria</taxon>
        <taxon>Pseudomonadati</taxon>
        <taxon>Pseudomonadota</taxon>
        <taxon>Alphaproteobacteria</taxon>
        <taxon>Hyphomicrobiales</taxon>
        <taxon>Phyllobacteriaceae</taxon>
        <taxon>Mesorhizobium</taxon>
    </lineage>
</organism>
<evidence type="ECO:0000256" key="2">
    <source>
        <dbReference type="ARBA" id="ARBA00022448"/>
    </source>
</evidence>
<feature type="transmembrane region" description="Helical" evidence="7">
    <location>
        <begin position="162"/>
        <end position="183"/>
    </location>
</feature>
<evidence type="ECO:0000256" key="7">
    <source>
        <dbReference type="RuleBase" id="RU363032"/>
    </source>
</evidence>
<feature type="transmembrane region" description="Helical" evidence="7">
    <location>
        <begin position="60"/>
        <end position="81"/>
    </location>
</feature>
<keyword evidence="3" id="KW-1003">Cell membrane</keyword>
<keyword evidence="6 7" id="KW-0472">Membrane</keyword>
<dbReference type="Pfam" id="PF00528">
    <property type="entry name" value="BPD_transp_1"/>
    <property type="match status" value="1"/>
</dbReference>
<feature type="transmembrane region" description="Helical" evidence="7">
    <location>
        <begin position="121"/>
        <end position="141"/>
    </location>
</feature>
<feature type="transmembrane region" description="Helical" evidence="7">
    <location>
        <begin position="93"/>
        <end position="115"/>
    </location>
</feature>
<gene>
    <name evidence="9" type="ORF">SAMN05428953_112157</name>
</gene>
<feature type="transmembrane region" description="Helical" evidence="7">
    <location>
        <begin position="189"/>
        <end position="206"/>
    </location>
</feature>
<dbReference type="Gene3D" id="1.10.3720.10">
    <property type="entry name" value="MetI-like"/>
    <property type="match status" value="1"/>
</dbReference>
<dbReference type="EMBL" id="FNEE01000012">
    <property type="protein sequence ID" value="SDK19287.1"/>
    <property type="molecule type" value="Genomic_DNA"/>
</dbReference>
<evidence type="ECO:0000256" key="5">
    <source>
        <dbReference type="ARBA" id="ARBA00022989"/>
    </source>
</evidence>
<dbReference type="Proteomes" id="UP000198894">
    <property type="component" value="Unassembled WGS sequence"/>
</dbReference>
<dbReference type="GO" id="GO:0055085">
    <property type="term" value="P:transmembrane transport"/>
    <property type="evidence" value="ECO:0007669"/>
    <property type="project" value="InterPro"/>
</dbReference>
<sequence>MTLFGYRVPMMASLLVWCVVWEIVGRLDLVFLLPPFSDVLVAAISLVQTPSWQSATVTTLRAFAAGMALSIVVGVPLGILMGRVKIADDLLGMWVNIFSSAPLSAIVPVLMILFGFGEKTIVAAVFLFAIWIIVLDTRAGVRHISPSLIEMARSYGASRPALYSKIILWAALPEILAGIRLGLIRGVKGVVIGQLLVAIVGYGALFETFSRNFRMAEFWALTIILFAFALLIAELIERAEAKVEYYAGARQ</sequence>
<dbReference type="AlphaFoldDB" id="A0A1G8ZWE7"/>
<dbReference type="PROSITE" id="PS50928">
    <property type="entry name" value="ABC_TM1"/>
    <property type="match status" value="1"/>
</dbReference>
<feature type="transmembrane region" description="Helical" evidence="7">
    <location>
        <begin position="6"/>
        <end position="24"/>
    </location>
</feature>
<dbReference type="GO" id="GO:0005886">
    <property type="term" value="C:plasma membrane"/>
    <property type="evidence" value="ECO:0007669"/>
    <property type="project" value="UniProtKB-SubCell"/>
</dbReference>
<evidence type="ECO:0000256" key="4">
    <source>
        <dbReference type="ARBA" id="ARBA00022692"/>
    </source>
</evidence>
<comment type="similarity">
    <text evidence="7">Belongs to the binding-protein-dependent transport system permease family.</text>
</comment>
<name>A0A1G8ZWE7_9HYPH</name>
<evidence type="ECO:0000313" key="10">
    <source>
        <dbReference type="Proteomes" id="UP000198894"/>
    </source>
</evidence>
<proteinExistence type="inferred from homology"/>
<keyword evidence="5 7" id="KW-1133">Transmembrane helix</keyword>
<evidence type="ECO:0000256" key="1">
    <source>
        <dbReference type="ARBA" id="ARBA00004651"/>
    </source>
</evidence>
<reference evidence="10" key="1">
    <citation type="submission" date="2016-10" db="EMBL/GenBank/DDBJ databases">
        <authorList>
            <person name="Varghese N."/>
            <person name="Submissions S."/>
        </authorList>
    </citation>
    <scope>NUCLEOTIDE SEQUENCE [LARGE SCALE GENOMIC DNA]</scope>
    <source>
        <strain evidence="10">CGMCC 1.11022</strain>
    </source>
</reference>
<evidence type="ECO:0000256" key="6">
    <source>
        <dbReference type="ARBA" id="ARBA00023136"/>
    </source>
</evidence>
<dbReference type="CDD" id="cd06261">
    <property type="entry name" value="TM_PBP2"/>
    <property type="match status" value="1"/>
</dbReference>